<evidence type="ECO:0000256" key="1">
    <source>
        <dbReference type="SAM" id="MobiDB-lite"/>
    </source>
</evidence>
<comment type="caution">
    <text evidence="4">The sequence shown here is derived from an EMBL/GenBank/DDBJ whole genome shotgun (WGS) entry which is preliminary data.</text>
</comment>
<dbReference type="AlphaFoldDB" id="A0AAE0U477"/>
<feature type="region of interest" description="Disordered" evidence="1">
    <location>
        <begin position="210"/>
        <end position="238"/>
    </location>
</feature>
<feature type="signal peptide" evidence="3">
    <location>
        <begin position="1"/>
        <end position="22"/>
    </location>
</feature>
<dbReference type="EMBL" id="JAULSW010000002">
    <property type="protein sequence ID" value="KAK3389995.1"/>
    <property type="molecule type" value="Genomic_DNA"/>
</dbReference>
<evidence type="ECO:0000313" key="4">
    <source>
        <dbReference type="EMBL" id="KAK3389995.1"/>
    </source>
</evidence>
<dbReference type="Proteomes" id="UP001285441">
    <property type="component" value="Unassembled WGS sequence"/>
</dbReference>
<dbReference type="Gene3D" id="1.20.58.340">
    <property type="entry name" value="Magnesium transport protein CorA, transmembrane region"/>
    <property type="match status" value="1"/>
</dbReference>
<feature type="region of interest" description="Disordered" evidence="1">
    <location>
        <begin position="96"/>
        <end position="130"/>
    </location>
</feature>
<gene>
    <name evidence="4" type="ORF">B0H63DRAFT_106260</name>
</gene>
<name>A0AAE0U477_9PEZI</name>
<keyword evidence="2" id="KW-0472">Membrane</keyword>
<reference evidence="4" key="1">
    <citation type="journal article" date="2023" name="Mol. Phylogenet. Evol.">
        <title>Genome-scale phylogeny and comparative genomics of the fungal order Sordariales.</title>
        <authorList>
            <person name="Hensen N."/>
            <person name="Bonometti L."/>
            <person name="Westerberg I."/>
            <person name="Brannstrom I.O."/>
            <person name="Guillou S."/>
            <person name="Cros-Aarteil S."/>
            <person name="Calhoun S."/>
            <person name="Haridas S."/>
            <person name="Kuo A."/>
            <person name="Mondo S."/>
            <person name="Pangilinan J."/>
            <person name="Riley R."/>
            <person name="LaButti K."/>
            <person name="Andreopoulos B."/>
            <person name="Lipzen A."/>
            <person name="Chen C."/>
            <person name="Yan M."/>
            <person name="Daum C."/>
            <person name="Ng V."/>
            <person name="Clum A."/>
            <person name="Steindorff A."/>
            <person name="Ohm R.A."/>
            <person name="Martin F."/>
            <person name="Silar P."/>
            <person name="Natvig D.O."/>
            <person name="Lalanne C."/>
            <person name="Gautier V."/>
            <person name="Ament-Velasquez S.L."/>
            <person name="Kruys A."/>
            <person name="Hutchinson M.I."/>
            <person name="Powell A.J."/>
            <person name="Barry K."/>
            <person name="Miller A.N."/>
            <person name="Grigoriev I.V."/>
            <person name="Debuchy R."/>
            <person name="Gladieux P."/>
            <person name="Hiltunen Thoren M."/>
            <person name="Johannesson H."/>
        </authorList>
    </citation>
    <scope>NUCLEOTIDE SEQUENCE</scope>
    <source>
        <strain evidence="4">CBS 232.78</strain>
    </source>
</reference>
<keyword evidence="5" id="KW-1185">Reference proteome</keyword>
<feature type="compositionally biased region" description="Gly residues" evidence="1">
    <location>
        <begin position="351"/>
        <end position="362"/>
    </location>
</feature>
<sequence length="362" mass="40957">MLTFTIVTIVFLPLSFIASFLAISVQEFPHDEESGEVMWGMGAIIEYLFGISIAVSAFILLVIGFFFFRGKQKGRSTSKTPKGASDRRLKARAMSLYESDDSDSDEPSLKPKNYGGNDDGDDESGRDEEDYEREALRARYASLLSKWRWHTHIPGVRRLWLWKLYPVSRSKRHRLRSQEQWEWDYPLRRLRGIDFSLFWKNNSQPVAESYWSKHGDNDDGGDAPSSHEEENSEDEGEVAYGREIEANDGEDSECHSIDERARRETIELEHNDRVQERKNWLGSLFGQRKHGKESRHGDEVEWDEGRSQEGGRASPDAATGATPEASSFGASLAGMFRKRNKQAELDEEMGLGPGPGPGASGV</sequence>
<feature type="region of interest" description="Disordered" evidence="1">
    <location>
        <begin position="283"/>
        <end position="362"/>
    </location>
</feature>
<feature type="transmembrane region" description="Helical" evidence="2">
    <location>
        <begin position="38"/>
        <end position="68"/>
    </location>
</feature>
<evidence type="ECO:0000256" key="3">
    <source>
        <dbReference type="SAM" id="SignalP"/>
    </source>
</evidence>
<accession>A0AAE0U477</accession>
<keyword evidence="2" id="KW-0812">Transmembrane</keyword>
<keyword evidence="2" id="KW-1133">Transmembrane helix</keyword>
<evidence type="ECO:0000313" key="5">
    <source>
        <dbReference type="Proteomes" id="UP001285441"/>
    </source>
</evidence>
<proteinExistence type="predicted"/>
<keyword evidence="3" id="KW-0732">Signal</keyword>
<feature type="chain" id="PRO_5042209707" evidence="3">
    <location>
        <begin position="23"/>
        <end position="362"/>
    </location>
</feature>
<protein>
    <submittedName>
        <fullName evidence="4">Uncharacterized protein</fullName>
    </submittedName>
</protein>
<evidence type="ECO:0000256" key="2">
    <source>
        <dbReference type="SAM" id="Phobius"/>
    </source>
</evidence>
<organism evidence="4 5">
    <name type="scientific">Podospora didyma</name>
    <dbReference type="NCBI Taxonomy" id="330526"/>
    <lineage>
        <taxon>Eukaryota</taxon>
        <taxon>Fungi</taxon>
        <taxon>Dikarya</taxon>
        <taxon>Ascomycota</taxon>
        <taxon>Pezizomycotina</taxon>
        <taxon>Sordariomycetes</taxon>
        <taxon>Sordariomycetidae</taxon>
        <taxon>Sordariales</taxon>
        <taxon>Podosporaceae</taxon>
        <taxon>Podospora</taxon>
    </lineage>
</organism>
<feature type="compositionally biased region" description="Acidic residues" evidence="1">
    <location>
        <begin position="118"/>
        <end position="130"/>
    </location>
</feature>
<feature type="compositionally biased region" description="Basic and acidic residues" evidence="1">
    <location>
        <begin position="294"/>
        <end position="309"/>
    </location>
</feature>
<reference evidence="4" key="2">
    <citation type="submission" date="2023-06" db="EMBL/GenBank/DDBJ databases">
        <authorList>
            <consortium name="Lawrence Berkeley National Laboratory"/>
            <person name="Haridas S."/>
            <person name="Hensen N."/>
            <person name="Bonometti L."/>
            <person name="Westerberg I."/>
            <person name="Brannstrom I.O."/>
            <person name="Guillou S."/>
            <person name="Cros-Aarteil S."/>
            <person name="Calhoun S."/>
            <person name="Kuo A."/>
            <person name="Mondo S."/>
            <person name="Pangilinan J."/>
            <person name="Riley R."/>
            <person name="LaButti K."/>
            <person name="Andreopoulos B."/>
            <person name="Lipzen A."/>
            <person name="Chen C."/>
            <person name="Yanf M."/>
            <person name="Daum C."/>
            <person name="Ng V."/>
            <person name="Clum A."/>
            <person name="Steindorff A."/>
            <person name="Ohm R."/>
            <person name="Martin F."/>
            <person name="Silar P."/>
            <person name="Natvig D."/>
            <person name="Lalanne C."/>
            <person name="Gautier V."/>
            <person name="Ament-velasquez S.L."/>
            <person name="Kruys A."/>
            <person name="Hutchinson M.I."/>
            <person name="Powell A.J."/>
            <person name="Barry K."/>
            <person name="Miller A.N."/>
            <person name="Grigoriev I.V."/>
            <person name="Debuchy R."/>
            <person name="Gladieux P."/>
            <person name="Thoren M.H."/>
            <person name="Johannesson H."/>
        </authorList>
    </citation>
    <scope>NUCLEOTIDE SEQUENCE</scope>
    <source>
        <strain evidence="4">CBS 232.78</strain>
    </source>
</reference>